<dbReference type="InterPro" id="IPR010290">
    <property type="entry name" value="TM_effector"/>
</dbReference>
<dbReference type="GO" id="GO:0005886">
    <property type="term" value="C:plasma membrane"/>
    <property type="evidence" value="ECO:0007669"/>
    <property type="project" value="UniProtKB-SubCell"/>
</dbReference>
<sequence length="432" mass="45877">MSERTSPRTGAFRHAGFRLYWIARFLGTFSAQIMGVSVGWQVYDLTRDPFDLGMVGLALFLPAFLLVLVTGPVADRFNRVLIVTGCLAGEAVCALALLLLTMTGEHGVVLVFCTLVVLGTLRAFFGPAQQSLMPSLVPAEDLGSAIAWGASTWQIATVLGPVAGGLLYGMSPEAAYIISFLLLAIGTVLAAAIRVLASAEDAGEKEKPSFETLVAGFRYIWKEKIVLGAISFDLFAMLLGGASALLPVYARDILAVGPWGLGLLRAAPGIGSILVAAFLLRNPVKDHAGVIMFVCVALVGFFTAVFGASKEVWLSVLALGLMGAFDMVSVYIRETLIQLWTPDAVRGRVNAVNMLFLGASSELGEFRAGMSAWAFGAVPAVLVGGAATIGVSALWWYLFPQLRKARNLRGPVPVDEGLGYPSSPREIPTFSN</sequence>
<keyword evidence="2" id="KW-0813">Transport</keyword>
<feature type="transmembrane region" description="Helical" evidence="7">
    <location>
        <begin position="80"/>
        <end position="100"/>
    </location>
</feature>
<comment type="caution">
    <text evidence="9">The sequence shown here is derived from an EMBL/GenBank/DDBJ whole genome shotgun (WGS) entry which is preliminary data.</text>
</comment>
<proteinExistence type="predicted"/>
<dbReference type="InterPro" id="IPR036259">
    <property type="entry name" value="MFS_trans_sf"/>
</dbReference>
<feature type="transmembrane region" description="Helical" evidence="7">
    <location>
        <begin position="21"/>
        <end position="40"/>
    </location>
</feature>
<keyword evidence="5 7" id="KW-1133">Transmembrane helix</keyword>
<reference evidence="9 10" key="1">
    <citation type="submission" date="2019-12" db="EMBL/GenBank/DDBJ databases">
        <title>Whole-genome sequencing of Allorhizobium vitis.</title>
        <authorList>
            <person name="Gan H.M."/>
            <person name="Szegedi E."/>
            <person name="Burr T."/>
            <person name="Savka M.A."/>
        </authorList>
    </citation>
    <scope>NUCLEOTIDE SEQUENCE [LARGE SCALE GENOMIC DNA]</scope>
    <source>
        <strain evidence="9 10">CG516</strain>
    </source>
</reference>
<accession>A0A6L6VPZ7</accession>
<dbReference type="Pfam" id="PF05977">
    <property type="entry name" value="MFS_3"/>
    <property type="match status" value="1"/>
</dbReference>
<dbReference type="AlphaFoldDB" id="A0A6L6VPZ7"/>
<dbReference type="Gene3D" id="1.20.1250.20">
    <property type="entry name" value="MFS general substrate transporter like domains"/>
    <property type="match status" value="1"/>
</dbReference>
<feature type="transmembrane region" description="Helical" evidence="7">
    <location>
        <begin position="225"/>
        <end position="250"/>
    </location>
</feature>
<dbReference type="Proteomes" id="UP000477951">
    <property type="component" value="Unassembled WGS sequence"/>
</dbReference>
<evidence type="ECO:0000313" key="10">
    <source>
        <dbReference type="Proteomes" id="UP000477951"/>
    </source>
</evidence>
<dbReference type="InterPro" id="IPR020846">
    <property type="entry name" value="MFS_dom"/>
</dbReference>
<feature type="transmembrane region" description="Helical" evidence="7">
    <location>
        <begin position="262"/>
        <end position="280"/>
    </location>
</feature>
<evidence type="ECO:0000256" key="4">
    <source>
        <dbReference type="ARBA" id="ARBA00022692"/>
    </source>
</evidence>
<keyword evidence="3" id="KW-1003">Cell membrane</keyword>
<dbReference type="SUPFAM" id="SSF103473">
    <property type="entry name" value="MFS general substrate transporter"/>
    <property type="match status" value="1"/>
</dbReference>
<keyword evidence="4 7" id="KW-0812">Transmembrane</keyword>
<name>A0A6L6VPZ7_AGRVI</name>
<dbReference type="PROSITE" id="PS50850">
    <property type="entry name" value="MFS"/>
    <property type="match status" value="1"/>
</dbReference>
<gene>
    <name evidence="9" type="ORF">GOZ90_26360</name>
</gene>
<dbReference type="EMBL" id="WPHR01000052">
    <property type="protein sequence ID" value="MUZ76167.1"/>
    <property type="molecule type" value="Genomic_DNA"/>
</dbReference>
<dbReference type="CDD" id="cd06173">
    <property type="entry name" value="MFS_MefA_like"/>
    <property type="match status" value="1"/>
</dbReference>
<dbReference type="PANTHER" id="PTHR23513:SF9">
    <property type="entry name" value="ENTEROBACTIN EXPORTER ENTS"/>
    <property type="match status" value="1"/>
</dbReference>
<evidence type="ECO:0000256" key="2">
    <source>
        <dbReference type="ARBA" id="ARBA00022448"/>
    </source>
</evidence>
<comment type="subcellular location">
    <subcellularLocation>
        <location evidence="1">Cell membrane</location>
        <topology evidence="1">Multi-pass membrane protein</topology>
    </subcellularLocation>
</comment>
<evidence type="ECO:0000256" key="5">
    <source>
        <dbReference type="ARBA" id="ARBA00022989"/>
    </source>
</evidence>
<dbReference type="RefSeq" id="WP_156616628.1">
    <property type="nucleotide sequence ID" value="NZ_WPHR01000052.1"/>
</dbReference>
<evidence type="ECO:0000256" key="1">
    <source>
        <dbReference type="ARBA" id="ARBA00004651"/>
    </source>
</evidence>
<evidence type="ECO:0000259" key="8">
    <source>
        <dbReference type="PROSITE" id="PS50850"/>
    </source>
</evidence>
<keyword evidence="6 7" id="KW-0472">Membrane</keyword>
<feature type="transmembrane region" description="Helical" evidence="7">
    <location>
        <begin position="174"/>
        <end position="197"/>
    </location>
</feature>
<feature type="transmembrane region" description="Helical" evidence="7">
    <location>
        <begin position="106"/>
        <end position="125"/>
    </location>
</feature>
<protein>
    <submittedName>
        <fullName evidence="9">MFS transporter</fullName>
    </submittedName>
</protein>
<feature type="domain" description="Major facilitator superfamily (MFS) profile" evidence="8">
    <location>
        <begin position="1"/>
        <end position="202"/>
    </location>
</feature>
<dbReference type="PANTHER" id="PTHR23513">
    <property type="entry name" value="INTEGRAL MEMBRANE EFFLUX PROTEIN-RELATED"/>
    <property type="match status" value="1"/>
</dbReference>
<evidence type="ECO:0000256" key="3">
    <source>
        <dbReference type="ARBA" id="ARBA00022475"/>
    </source>
</evidence>
<evidence type="ECO:0000256" key="7">
    <source>
        <dbReference type="SAM" id="Phobius"/>
    </source>
</evidence>
<dbReference type="GO" id="GO:0022857">
    <property type="term" value="F:transmembrane transporter activity"/>
    <property type="evidence" value="ECO:0007669"/>
    <property type="project" value="InterPro"/>
</dbReference>
<feature type="transmembrane region" description="Helical" evidence="7">
    <location>
        <begin position="52"/>
        <end position="73"/>
    </location>
</feature>
<feature type="transmembrane region" description="Helical" evidence="7">
    <location>
        <begin position="373"/>
        <end position="399"/>
    </location>
</feature>
<evidence type="ECO:0000313" key="9">
    <source>
        <dbReference type="EMBL" id="MUZ76167.1"/>
    </source>
</evidence>
<feature type="transmembrane region" description="Helical" evidence="7">
    <location>
        <begin position="146"/>
        <end position="168"/>
    </location>
</feature>
<evidence type="ECO:0000256" key="6">
    <source>
        <dbReference type="ARBA" id="ARBA00023136"/>
    </source>
</evidence>
<feature type="transmembrane region" description="Helical" evidence="7">
    <location>
        <begin position="287"/>
        <end position="306"/>
    </location>
</feature>
<organism evidence="9 10">
    <name type="scientific">Agrobacterium vitis</name>
    <name type="common">Rhizobium vitis</name>
    <dbReference type="NCBI Taxonomy" id="373"/>
    <lineage>
        <taxon>Bacteria</taxon>
        <taxon>Pseudomonadati</taxon>
        <taxon>Pseudomonadota</taxon>
        <taxon>Alphaproteobacteria</taxon>
        <taxon>Hyphomicrobiales</taxon>
        <taxon>Rhizobiaceae</taxon>
        <taxon>Rhizobium/Agrobacterium group</taxon>
        <taxon>Agrobacterium</taxon>
    </lineage>
</organism>